<keyword evidence="3" id="KW-1185">Reference proteome</keyword>
<proteinExistence type="predicted"/>
<sequence>MSISYIPPAIRQCLWGKAGGRCQYPGCNRPLYRDDLTQAEFNSSYVAHIIADKPDGPRGDAVLSDQLKSDISNLMVLCDAHHRLVDIVDVAGHPVDVLREYKRKHEERIELLTEIKEDQQSHMLLYGARVGEHDSPLSYRKASVAMVPEKYPASSQPILLGLKNSSFTDADASYWSMEQEHLQRQFDRFVVPAIRDGGIQHLSVFAFAPMPLLTELGRLLSDIVIADVFQLHREPPTWKWQTEPADFHFTVQKDGNHQSKKVAMVLALSADVDTKRITSAIGNDIALWQLSHANPGNDFLRGPNQLEEFRRTLRQTLNEIKLAHGEDAELHVFPAMPISCAVELGRVWMPKADLPFLMYDQNRKMGGFLPALWIRQPEHGGNA</sequence>
<dbReference type="RefSeq" id="WP_289165843.1">
    <property type="nucleotide sequence ID" value="NZ_JASZZN010000019.1"/>
</dbReference>
<evidence type="ECO:0000313" key="3">
    <source>
        <dbReference type="Proteomes" id="UP001239462"/>
    </source>
</evidence>
<feature type="domain" description="SMODS-associated and fused to various effectors" evidence="1">
    <location>
        <begin position="182"/>
        <end position="372"/>
    </location>
</feature>
<organism evidence="2 3">
    <name type="scientific">Roseiconus lacunae</name>
    <dbReference type="NCBI Taxonomy" id="2605694"/>
    <lineage>
        <taxon>Bacteria</taxon>
        <taxon>Pseudomonadati</taxon>
        <taxon>Planctomycetota</taxon>
        <taxon>Planctomycetia</taxon>
        <taxon>Pirellulales</taxon>
        <taxon>Pirellulaceae</taxon>
        <taxon>Roseiconus</taxon>
    </lineage>
</organism>
<protein>
    <submittedName>
        <fullName evidence="2">SAVED domain-containing protein</fullName>
    </submittedName>
</protein>
<evidence type="ECO:0000259" key="1">
    <source>
        <dbReference type="Pfam" id="PF18145"/>
    </source>
</evidence>
<evidence type="ECO:0000313" key="2">
    <source>
        <dbReference type="EMBL" id="MDM4018168.1"/>
    </source>
</evidence>
<reference evidence="2 3" key="1">
    <citation type="submission" date="2023-06" db="EMBL/GenBank/DDBJ databases">
        <title>Roseiconus lacunae JC819 isolated from Gulf of Mannar region, Tamil Nadu.</title>
        <authorList>
            <person name="Pk S."/>
            <person name="Ch S."/>
            <person name="Ch V.R."/>
        </authorList>
    </citation>
    <scope>NUCLEOTIDE SEQUENCE [LARGE SCALE GENOMIC DNA]</scope>
    <source>
        <strain evidence="2 3">JC819</strain>
    </source>
</reference>
<dbReference type="EMBL" id="JASZZN010000019">
    <property type="protein sequence ID" value="MDM4018168.1"/>
    <property type="molecule type" value="Genomic_DNA"/>
</dbReference>
<accession>A0ABT7PNV6</accession>
<dbReference type="Proteomes" id="UP001239462">
    <property type="component" value="Unassembled WGS sequence"/>
</dbReference>
<gene>
    <name evidence="2" type="ORF">QTN89_22150</name>
</gene>
<comment type="caution">
    <text evidence="2">The sequence shown here is derived from an EMBL/GenBank/DDBJ whole genome shotgun (WGS) entry which is preliminary data.</text>
</comment>
<dbReference type="NCBIfam" id="NF033611">
    <property type="entry name" value="SAVED"/>
    <property type="match status" value="1"/>
</dbReference>
<dbReference type="InterPro" id="IPR040836">
    <property type="entry name" value="SAVED"/>
</dbReference>
<dbReference type="CDD" id="cd00085">
    <property type="entry name" value="HNHc"/>
    <property type="match status" value="1"/>
</dbReference>
<name>A0ABT7PNV6_9BACT</name>
<dbReference type="Pfam" id="PF18145">
    <property type="entry name" value="SAVED"/>
    <property type="match status" value="1"/>
</dbReference>
<dbReference type="InterPro" id="IPR003615">
    <property type="entry name" value="HNH_nuc"/>
</dbReference>